<dbReference type="EMBL" id="JAPWDO010000001">
    <property type="protein sequence ID" value="KAJ5487349.1"/>
    <property type="molecule type" value="Genomic_DNA"/>
</dbReference>
<accession>A0A9X0BWI3</accession>
<comment type="caution">
    <text evidence="1">The sequence shown here is derived from an EMBL/GenBank/DDBJ whole genome shotgun (WGS) entry which is preliminary data.</text>
</comment>
<dbReference type="OrthoDB" id="4339062at2759"/>
<proteinExistence type="predicted"/>
<reference evidence="1" key="1">
    <citation type="submission" date="2022-12" db="EMBL/GenBank/DDBJ databases">
        <authorList>
            <person name="Petersen C."/>
        </authorList>
    </citation>
    <scope>NUCLEOTIDE SEQUENCE</scope>
    <source>
        <strain evidence="1">IBT 17660</strain>
    </source>
</reference>
<gene>
    <name evidence="1" type="ORF">N7530_001649</name>
</gene>
<keyword evidence="2" id="KW-1185">Reference proteome</keyword>
<dbReference type="Proteomes" id="UP001147760">
    <property type="component" value="Unassembled WGS sequence"/>
</dbReference>
<dbReference type="AlphaFoldDB" id="A0A9X0BWI3"/>
<reference evidence="1" key="2">
    <citation type="journal article" date="2023" name="IMA Fungus">
        <title>Comparative genomic study of the Penicillium genus elucidates a diverse pangenome and 15 lateral gene transfer events.</title>
        <authorList>
            <person name="Petersen C."/>
            <person name="Sorensen T."/>
            <person name="Nielsen M.R."/>
            <person name="Sondergaard T.E."/>
            <person name="Sorensen J.L."/>
            <person name="Fitzpatrick D.A."/>
            <person name="Frisvad J.C."/>
            <person name="Nielsen K.L."/>
        </authorList>
    </citation>
    <scope>NUCLEOTIDE SEQUENCE</scope>
    <source>
        <strain evidence="1">IBT 17660</strain>
    </source>
</reference>
<name>A0A9X0BWI3_9EURO</name>
<sequence length="141" mass="16507">MSTTEVTSSDAVSTWEQAYHNAWRHFHASIEEIVNRLTLEKQSPEDRQATIEKLSHLPVELDNIRSAAQDMFEHVPGCSTVRQRPVTYFVDEFVHECNYINYKLNMMSWRLMNWTNSERAVHNRLSKLLESLGDRVPEESI</sequence>
<evidence type="ECO:0000313" key="2">
    <source>
        <dbReference type="Proteomes" id="UP001147760"/>
    </source>
</evidence>
<evidence type="ECO:0000313" key="1">
    <source>
        <dbReference type="EMBL" id="KAJ5487349.1"/>
    </source>
</evidence>
<protein>
    <submittedName>
        <fullName evidence="1">Uncharacterized protein</fullName>
    </submittedName>
</protein>
<organism evidence="1 2">
    <name type="scientific">Penicillium desertorum</name>
    <dbReference type="NCBI Taxonomy" id="1303715"/>
    <lineage>
        <taxon>Eukaryota</taxon>
        <taxon>Fungi</taxon>
        <taxon>Dikarya</taxon>
        <taxon>Ascomycota</taxon>
        <taxon>Pezizomycotina</taxon>
        <taxon>Eurotiomycetes</taxon>
        <taxon>Eurotiomycetidae</taxon>
        <taxon>Eurotiales</taxon>
        <taxon>Aspergillaceae</taxon>
        <taxon>Penicillium</taxon>
    </lineage>
</organism>